<organism evidence="1 2">
    <name type="scientific">Solilutibacter pythonis</name>
    <dbReference type="NCBI Taxonomy" id="2483112"/>
    <lineage>
        <taxon>Bacteria</taxon>
        <taxon>Pseudomonadati</taxon>
        <taxon>Pseudomonadota</taxon>
        <taxon>Gammaproteobacteria</taxon>
        <taxon>Lysobacterales</taxon>
        <taxon>Lysobacteraceae</taxon>
        <taxon>Solilutibacter</taxon>
    </lineage>
</organism>
<dbReference type="OrthoDB" id="6853546at2"/>
<dbReference type="RefSeq" id="WP_122102403.1">
    <property type="nucleotide sequence ID" value="NZ_RFLY01000021.1"/>
</dbReference>
<dbReference type="EMBL" id="RFLY01000021">
    <property type="protein sequence ID" value="RMH88101.1"/>
    <property type="molecule type" value="Genomic_DNA"/>
</dbReference>
<proteinExistence type="predicted"/>
<sequence>MTGRPRAGQIAGIYTAEYVMRPIPLLPLVVVALTIAACQRHERVPMPDIRINPQPQEKYEITMRVVGAPRPFEKVIGTAQYDIPDHDDACIPTDYTIAPLSGIKNRPSKDMPVEWHKVSDTEYRTEVYLDALLDEDYYGLGTCRWYLTAVRAKLISEPAIFVTSIVNKLLLSGQEGVTFANKEFFNSPPPSFGFYSMLKPGKYQPGDGQFQINFTARKVMP</sequence>
<reference evidence="1 2" key="1">
    <citation type="submission" date="2018-10" db="EMBL/GenBank/DDBJ databases">
        <title>Proposal of Lysobacter pythonis sp. nov. isolated from royal pythons (Python regius).</title>
        <authorList>
            <person name="Hans-Juergen B."/>
            <person name="Huptas C."/>
            <person name="Sandra B."/>
            <person name="Igor L."/>
            <person name="Joachim S."/>
            <person name="Siegfried S."/>
            <person name="Mareike W."/>
            <person name="Peter K."/>
        </authorList>
    </citation>
    <scope>NUCLEOTIDE SEQUENCE [LARGE SCALE GENOMIC DNA]</scope>
    <source>
        <strain evidence="1 2">4284/11</strain>
    </source>
</reference>
<dbReference type="AlphaFoldDB" id="A0A3M2HEH2"/>
<dbReference type="Proteomes" id="UP000275012">
    <property type="component" value="Unassembled WGS sequence"/>
</dbReference>
<gene>
    <name evidence="1" type="ORF">EBB59_12060</name>
</gene>
<name>A0A3M2HEH2_9GAMM</name>
<keyword evidence="2" id="KW-1185">Reference proteome</keyword>
<evidence type="ECO:0000313" key="2">
    <source>
        <dbReference type="Proteomes" id="UP000275012"/>
    </source>
</evidence>
<accession>A0A3M2HEH2</accession>
<comment type="caution">
    <text evidence="1">The sequence shown here is derived from an EMBL/GenBank/DDBJ whole genome shotgun (WGS) entry which is preliminary data.</text>
</comment>
<evidence type="ECO:0000313" key="1">
    <source>
        <dbReference type="EMBL" id="RMH88101.1"/>
    </source>
</evidence>
<protein>
    <submittedName>
        <fullName evidence="1">Uncharacterized protein</fullName>
    </submittedName>
</protein>